<evidence type="ECO:0000256" key="1">
    <source>
        <dbReference type="ARBA" id="ARBA00000900"/>
    </source>
</evidence>
<dbReference type="GO" id="GO:0005634">
    <property type="term" value="C:nucleus"/>
    <property type="evidence" value="ECO:0007669"/>
    <property type="project" value="UniProtKB-SubCell"/>
</dbReference>
<dbReference type="STRING" id="655863.F0X8L7"/>
<evidence type="ECO:0000256" key="7">
    <source>
        <dbReference type="ARBA" id="ARBA00022723"/>
    </source>
</evidence>
<evidence type="ECO:0000256" key="16">
    <source>
        <dbReference type="SAM" id="MobiDB-lite"/>
    </source>
</evidence>
<evidence type="ECO:0000313" key="19">
    <source>
        <dbReference type="Proteomes" id="UP000007796"/>
    </source>
</evidence>
<dbReference type="PANTHER" id="PTHR20973:SF0">
    <property type="entry name" value="NON-STRUCTURAL MAINTENANCE OF CHROMOSOMES ELEMENT 1 HOMOLOG"/>
    <property type="match status" value="1"/>
</dbReference>
<feature type="region of interest" description="Disordered" evidence="16">
    <location>
        <begin position="398"/>
        <end position="418"/>
    </location>
</feature>
<organism evidence="19">
    <name type="scientific">Grosmannia clavigera (strain kw1407 / UAMH 11150)</name>
    <name type="common">Blue stain fungus</name>
    <name type="synonym">Graphiocladiella clavigera</name>
    <dbReference type="NCBI Taxonomy" id="655863"/>
    <lineage>
        <taxon>Eukaryota</taxon>
        <taxon>Fungi</taxon>
        <taxon>Dikarya</taxon>
        <taxon>Ascomycota</taxon>
        <taxon>Pezizomycotina</taxon>
        <taxon>Sordariomycetes</taxon>
        <taxon>Sordariomycetidae</taxon>
        <taxon>Ophiostomatales</taxon>
        <taxon>Ophiostomataceae</taxon>
        <taxon>Leptographium</taxon>
    </lineage>
</organism>
<dbReference type="Pfam" id="PF07574">
    <property type="entry name" value="SMC_Nse1"/>
    <property type="match status" value="1"/>
</dbReference>
<comment type="catalytic activity">
    <reaction evidence="1 15">
        <text>S-ubiquitinyl-[E2 ubiquitin-conjugating enzyme]-L-cysteine + [acceptor protein]-L-lysine = [E2 ubiquitin-conjugating enzyme]-L-cysteine + N(6)-ubiquitinyl-[acceptor protein]-L-lysine.</text>
        <dbReference type="EC" id="2.3.2.27"/>
    </reaction>
</comment>
<keyword evidence="11 15" id="KW-0862">Zinc</keyword>
<keyword evidence="13 15" id="KW-0234">DNA repair</keyword>
<evidence type="ECO:0000256" key="10">
    <source>
        <dbReference type="ARBA" id="ARBA00022786"/>
    </source>
</evidence>
<dbReference type="AlphaFoldDB" id="F0X8L7"/>
<dbReference type="RefSeq" id="XP_014174891.1">
    <property type="nucleotide sequence ID" value="XM_014319416.1"/>
</dbReference>
<dbReference type="GO" id="GO:0008270">
    <property type="term" value="F:zinc ion binding"/>
    <property type="evidence" value="ECO:0007669"/>
    <property type="project" value="UniProtKB-KW"/>
</dbReference>
<keyword evidence="7 15" id="KW-0479">Metal-binding</keyword>
<feature type="compositionally biased region" description="Basic residues" evidence="16">
    <location>
        <begin position="1"/>
        <end position="11"/>
    </location>
</feature>
<dbReference type="Gene3D" id="1.10.10.10">
    <property type="entry name" value="Winged helix-like DNA-binding domain superfamily/Winged helix DNA-binding domain"/>
    <property type="match status" value="1"/>
</dbReference>
<dbReference type="eggNOG" id="KOG4718">
    <property type="taxonomic scope" value="Eukaryota"/>
</dbReference>
<accession>F0X8L7</accession>
<dbReference type="InterPro" id="IPR011513">
    <property type="entry name" value="Nse1"/>
</dbReference>
<keyword evidence="12 15" id="KW-0233">DNA recombination</keyword>
<dbReference type="InterPro" id="IPR014857">
    <property type="entry name" value="Nse1_RING_C4HC3-type"/>
</dbReference>
<keyword evidence="14 15" id="KW-0539">Nucleus</keyword>
<comment type="similarity">
    <text evidence="3 15">Belongs to the NSE1 family.</text>
</comment>
<dbReference type="Pfam" id="PF08746">
    <property type="entry name" value="zf-RING-like"/>
    <property type="match status" value="1"/>
</dbReference>
<dbReference type="GO" id="GO:0030915">
    <property type="term" value="C:Smc5-Smc6 complex"/>
    <property type="evidence" value="ECO:0007669"/>
    <property type="project" value="UniProtKB-UniRule"/>
</dbReference>
<dbReference type="GO" id="GO:0000724">
    <property type="term" value="P:double-strand break repair via homologous recombination"/>
    <property type="evidence" value="ECO:0007669"/>
    <property type="project" value="TreeGrafter"/>
</dbReference>
<dbReference type="EMBL" id="GL629735">
    <property type="protein sequence ID" value="EFX05409.1"/>
    <property type="molecule type" value="Genomic_DNA"/>
</dbReference>
<evidence type="ECO:0000256" key="4">
    <source>
        <dbReference type="ARBA" id="ARBA00012483"/>
    </source>
</evidence>
<evidence type="ECO:0000256" key="15">
    <source>
        <dbReference type="RuleBase" id="RU368018"/>
    </source>
</evidence>
<dbReference type="OrthoDB" id="185455at2759"/>
<comment type="function">
    <text evidence="15">Acts in a DNA repair pathway for removal of UV-induced DNA damage that is distinct from classical nucleotide excision repair and in repair of ionizing radiation damage. Functions in homologous recombination repair of DNA double strand breaks and in recovery of stalled replication forks.</text>
</comment>
<evidence type="ECO:0000256" key="8">
    <source>
        <dbReference type="ARBA" id="ARBA00022763"/>
    </source>
</evidence>
<feature type="region of interest" description="Disordered" evidence="16">
    <location>
        <begin position="199"/>
        <end position="226"/>
    </location>
</feature>
<name>F0X8L7_GROCL</name>
<dbReference type="HOGENOM" id="CLU_045153_0_0_1"/>
<evidence type="ECO:0000256" key="2">
    <source>
        <dbReference type="ARBA" id="ARBA00004123"/>
    </source>
</evidence>
<evidence type="ECO:0000259" key="17">
    <source>
        <dbReference type="Pfam" id="PF08746"/>
    </source>
</evidence>
<feature type="domain" description="Non-structural maintenance of chromosomes element 1 RING C4HC3-type" evidence="17">
    <location>
        <begin position="292"/>
        <end position="339"/>
    </location>
</feature>
<evidence type="ECO:0000256" key="11">
    <source>
        <dbReference type="ARBA" id="ARBA00022833"/>
    </source>
</evidence>
<evidence type="ECO:0000256" key="13">
    <source>
        <dbReference type="ARBA" id="ARBA00023204"/>
    </source>
</evidence>
<dbReference type="InterPro" id="IPR036388">
    <property type="entry name" value="WH-like_DNA-bd_sf"/>
</dbReference>
<evidence type="ECO:0000313" key="18">
    <source>
        <dbReference type="EMBL" id="EFX05409.1"/>
    </source>
</evidence>
<keyword evidence="10 15" id="KW-0833">Ubl conjugation pathway</keyword>
<dbReference type="Gene3D" id="3.90.1150.220">
    <property type="match status" value="1"/>
</dbReference>
<keyword evidence="19" id="KW-1185">Reference proteome</keyword>
<feature type="compositionally biased region" description="Polar residues" evidence="16">
    <location>
        <begin position="199"/>
        <end position="211"/>
    </location>
</feature>
<protein>
    <recommendedName>
        <fullName evidence="5 15">Non-structural maintenance of chromosomes element 1 homolog</fullName>
        <ecNumber evidence="4 15">2.3.2.27</ecNumber>
    </recommendedName>
</protein>
<evidence type="ECO:0000256" key="6">
    <source>
        <dbReference type="ARBA" id="ARBA00022679"/>
    </source>
</evidence>
<feature type="region of interest" description="Disordered" evidence="16">
    <location>
        <begin position="1"/>
        <end position="51"/>
    </location>
</feature>
<sequence>MPKPGRKRTRSQAHGGLDGTGDDDSNSADMTDVRLGDDEGQDNARRQAHWDLPAGYDDRNRAFLQAFMARGALSFKQVQHLLAGIFNAERKRQQNGREEAGDEGLLQADEINLDDMREFVSKAQQALAPLDFDIRSAVDQVRNERLWALVSTDRDPKSHLAVLLTPRKLAFVHRLLAAMFDTYNTPRLEAMCMTEQQALKLSRPPRTTSRASEVGAGDGGGTQAAANRDKGLKHSVVLSLLQSLVRQGWLDKSASGFYAPTTRALLELEPFLVEAFNDEGGGTDAWQRIKYCAACRDVVTIGLRCAQTTCTLRLHDHCETAFWRTQAGAAGGNRTCPRCQTAWTGGSAAADAQSYVGERAITLTDVYKRRKRQGRPSEGVDELMRTVLPRTVPAAVMSFRAGQASQADDGEDDEDEEG</sequence>
<gene>
    <name evidence="18" type="ORF">CMQ_3478</name>
</gene>
<dbReference type="PANTHER" id="PTHR20973">
    <property type="entry name" value="NON-SMC ELEMENT 1-RELATED"/>
    <property type="match status" value="1"/>
</dbReference>
<dbReference type="GeneID" id="25976582"/>
<evidence type="ECO:0000256" key="12">
    <source>
        <dbReference type="ARBA" id="ARBA00023172"/>
    </source>
</evidence>
<reference evidence="18 19" key="1">
    <citation type="journal article" date="2011" name="Proc. Natl. Acad. Sci. U.S.A.">
        <title>Genome and transcriptome analyses of the mountain pine beetle-fungal symbiont Grosmannia clavigera, a lodgepole pine pathogen.</title>
        <authorList>
            <person name="DiGuistini S."/>
            <person name="Wang Y."/>
            <person name="Liao N.Y."/>
            <person name="Taylor G."/>
            <person name="Tanguay P."/>
            <person name="Feau N."/>
            <person name="Henrissat B."/>
            <person name="Chan S.K."/>
            <person name="Hesse-Orce U."/>
            <person name="Alamouti S.M."/>
            <person name="Tsui C.K.M."/>
            <person name="Docking R.T."/>
            <person name="Levasseur A."/>
            <person name="Haridas S."/>
            <person name="Robertson G."/>
            <person name="Birol I."/>
            <person name="Holt R.A."/>
            <person name="Marra M.A."/>
            <person name="Hamelin R.C."/>
            <person name="Hirst M."/>
            <person name="Jones S.J.M."/>
            <person name="Bohlmann J."/>
            <person name="Breuil C."/>
        </authorList>
    </citation>
    <scope>NUCLEOTIDE SEQUENCE [LARGE SCALE GENOMIC DNA]</scope>
    <source>
        <strain evidence="19">kw1407 / UAMH 11150</strain>
    </source>
</reference>
<evidence type="ECO:0000256" key="9">
    <source>
        <dbReference type="ARBA" id="ARBA00022771"/>
    </source>
</evidence>
<dbReference type="Proteomes" id="UP000007796">
    <property type="component" value="Unassembled WGS sequence"/>
</dbReference>
<dbReference type="Gene3D" id="3.30.40.10">
    <property type="entry name" value="Zinc/RING finger domain, C3HC4 (zinc finger)"/>
    <property type="match status" value="1"/>
</dbReference>
<comment type="subcellular location">
    <subcellularLocation>
        <location evidence="2 15">Nucleus</location>
    </subcellularLocation>
</comment>
<evidence type="ECO:0000256" key="3">
    <source>
        <dbReference type="ARBA" id="ARBA00010258"/>
    </source>
</evidence>
<dbReference type="InterPro" id="IPR013083">
    <property type="entry name" value="Znf_RING/FYVE/PHD"/>
</dbReference>
<comment type="subunit">
    <text evidence="15">Component of the Smc5-Smc6 complex.</text>
</comment>
<dbReference type="EC" id="2.3.2.27" evidence="4 15"/>
<evidence type="ECO:0000256" key="14">
    <source>
        <dbReference type="ARBA" id="ARBA00023242"/>
    </source>
</evidence>
<feature type="compositionally biased region" description="Acidic residues" evidence="16">
    <location>
        <begin position="408"/>
        <end position="418"/>
    </location>
</feature>
<keyword evidence="6 15" id="KW-0808">Transferase</keyword>
<feature type="compositionally biased region" description="Basic and acidic residues" evidence="16">
    <location>
        <begin position="31"/>
        <end position="49"/>
    </location>
</feature>
<dbReference type="GO" id="GO:0061630">
    <property type="term" value="F:ubiquitin protein ligase activity"/>
    <property type="evidence" value="ECO:0007669"/>
    <property type="project" value="UniProtKB-EC"/>
</dbReference>
<proteinExistence type="inferred from homology"/>
<keyword evidence="8 15" id="KW-0227">DNA damage</keyword>
<evidence type="ECO:0000256" key="5">
    <source>
        <dbReference type="ARBA" id="ARBA00019422"/>
    </source>
</evidence>
<keyword evidence="9 15" id="KW-0863">Zinc-finger</keyword>
<dbReference type="InParanoid" id="F0X8L7"/>